<reference evidence="2" key="1">
    <citation type="submission" date="2017-04" db="EMBL/GenBank/DDBJ databases">
        <title>Comparative genomics and description of representatives of a novel lineage of planctomycetes thriving in anoxic sediments.</title>
        <authorList>
            <person name="Spring S."/>
            <person name="Bunk B."/>
            <person name="Sproer C."/>
        </authorList>
    </citation>
    <scope>NUCLEOTIDE SEQUENCE [LARGE SCALE GENOMIC DNA]</scope>
    <source>
        <strain evidence="2">ST-PulAB-D4</strain>
    </source>
</reference>
<dbReference type="AlphaFoldDB" id="A0A1W6LJC8"/>
<dbReference type="EMBL" id="CP021023">
    <property type="protein sequence ID" value="ARN55887.1"/>
    <property type="molecule type" value="Genomic_DNA"/>
</dbReference>
<dbReference type="RefSeq" id="WP_085754610.1">
    <property type="nucleotide sequence ID" value="NZ_CP021023.1"/>
</dbReference>
<dbReference type="Proteomes" id="UP000193334">
    <property type="component" value="Chromosome"/>
</dbReference>
<dbReference type="KEGG" id="pbp:STSP1_00254"/>
<evidence type="ECO:0000313" key="1">
    <source>
        <dbReference type="EMBL" id="ARN55887.1"/>
    </source>
</evidence>
<protein>
    <submittedName>
        <fullName evidence="1">Uncharacterized protein</fullName>
    </submittedName>
</protein>
<name>A0A1W6LJC8_9BACT</name>
<organism evidence="1 2">
    <name type="scientific">Sedimentisphaera salicampi</name>
    <dbReference type="NCBI Taxonomy" id="1941349"/>
    <lineage>
        <taxon>Bacteria</taxon>
        <taxon>Pseudomonadati</taxon>
        <taxon>Planctomycetota</taxon>
        <taxon>Phycisphaerae</taxon>
        <taxon>Sedimentisphaerales</taxon>
        <taxon>Sedimentisphaeraceae</taxon>
        <taxon>Sedimentisphaera</taxon>
    </lineage>
</organism>
<accession>A0A1W6LJC8</accession>
<gene>
    <name evidence="1" type="ORF">STSP1_00254</name>
</gene>
<keyword evidence="2" id="KW-1185">Reference proteome</keyword>
<dbReference type="STRING" id="1941349.STSP1_00254"/>
<evidence type="ECO:0000313" key="2">
    <source>
        <dbReference type="Proteomes" id="UP000193334"/>
    </source>
</evidence>
<proteinExistence type="predicted"/>
<sequence length="641" mass="72335">MKDIISDNRKILVILLSLLLPAALSIAGLSGSSLETKRKMRQINARRLCMTGLAGENTPISIKGFSSLFLNNDALNANEDMLSYLQGELGSAAKDADEKSVQDIEEDLDWWLRLYFEFHPDKNQGKHAQLSSTLAKELESVFFTYASVMSNSEEVQGELIWAVEGNKSKTIKRWIRTYLCIEAVRNEQKFKAAEFSDGKTIEYHYALWTEFLELFVLEHCKFGLFPEIFSSPDQASILISLFNLYDFTKDSDLKRKVDILITFILADWSHLHYNGVYAGARTGMNFESSDIYSQSDKWRYYTAPFVGSSNEWLETEKDVYANDFGIYVSATTNYQLPDVVLATALGKKPRKSFVSISAYPANIIEKQGREYLDKDGKKFLSYSYVTNYYCQSSVIASPEAVSGFEDEKKMNIASDAFENIMSGLTFQSSPGSIIYPVLRNGENEIREYNSLVSVQNKNITLYMPNRSRYPEGAVELIMSSGLSSNMRLSSGWKIFKTGGVWVGIKGFSPKDGQTTDEGRWANGSRLIFDKEKGPVAMVTGLSYKYKDFEAFSAYLEKQFASIEDGNLTFYGVNTDKEPAKIQTDLQDSERPSVNGEKPSLQREYLYDCPLIRSKEGSGILFFSNESKSMVIDVVKDIISES</sequence>